<keyword evidence="3" id="KW-1185">Reference proteome</keyword>
<dbReference type="RefSeq" id="WP_190917114.1">
    <property type="nucleotide sequence ID" value="NZ_JACXIZ010000016.1"/>
</dbReference>
<evidence type="ECO:0000313" key="2">
    <source>
        <dbReference type="EMBL" id="MBD2845467.1"/>
    </source>
</evidence>
<name>A0A927BSG6_9BACL</name>
<evidence type="ECO:0000313" key="3">
    <source>
        <dbReference type="Proteomes" id="UP000621560"/>
    </source>
</evidence>
<organism evidence="2 3">
    <name type="scientific">Paenibacillus sabuli</name>
    <dbReference type="NCBI Taxonomy" id="2772509"/>
    <lineage>
        <taxon>Bacteria</taxon>
        <taxon>Bacillati</taxon>
        <taxon>Bacillota</taxon>
        <taxon>Bacilli</taxon>
        <taxon>Bacillales</taxon>
        <taxon>Paenibacillaceae</taxon>
        <taxon>Paenibacillus</taxon>
    </lineage>
</organism>
<feature type="region of interest" description="Disordered" evidence="1">
    <location>
        <begin position="1"/>
        <end position="59"/>
    </location>
</feature>
<dbReference type="EMBL" id="JACXIZ010000016">
    <property type="protein sequence ID" value="MBD2845467.1"/>
    <property type="molecule type" value="Genomic_DNA"/>
</dbReference>
<reference evidence="2" key="1">
    <citation type="submission" date="2020-09" db="EMBL/GenBank/DDBJ databases">
        <title>A novel bacterium of genus Paenibacillus, isolated from South China Sea.</title>
        <authorList>
            <person name="Huang H."/>
            <person name="Mo K."/>
            <person name="Hu Y."/>
        </authorList>
    </citation>
    <scope>NUCLEOTIDE SEQUENCE</scope>
    <source>
        <strain evidence="2">IB182496</strain>
    </source>
</reference>
<protein>
    <submittedName>
        <fullName evidence="2">Uncharacterized protein</fullName>
    </submittedName>
</protein>
<feature type="compositionally biased region" description="Basic and acidic residues" evidence="1">
    <location>
        <begin position="36"/>
        <end position="59"/>
    </location>
</feature>
<proteinExistence type="predicted"/>
<accession>A0A927BSG6</accession>
<evidence type="ECO:0000256" key="1">
    <source>
        <dbReference type="SAM" id="MobiDB-lite"/>
    </source>
</evidence>
<dbReference type="Proteomes" id="UP000621560">
    <property type="component" value="Unassembled WGS sequence"/>
</dbReference>
<sequence>MGKSRMKQPDANLQGVTDDLQAAPVNAHQAQQIQQDKNDRRHQDGINHRNPSAKEETQR</sequence>
<gene>
    <name evidence="2" type="ORF">IDH44_09725</name>
</gene>
<dbReference type="AlphaFoldDB" id="A0A927BSG6"/>
<comment type="caution">
    <text evidence="2">The sequence shown here is derived from an EMBL/GenBank/DDBJ whole genome shotgun (WGS) entry which is preliminary data.</text>
</comment>